<protein>
    <recommendedName>
        <fullName evidence="6">PEGA domain-containing protein</fullName>
    </recommendedName>
</protein>
<comment type="caution">
    <text evidence="3">The sequence shown here is derived from an EMBL/GenBank/DDBJ whole genome shotgun (WGS) entry which is preliminary data.</text>
</comment>
<evidence type="ECO:0000313" key="3">
    <source>
        <dbReference type="EMBL" id="VCU07583.1"/>
    </source>
</evidence>
<evidence type="ECO:0000256" key="1">
    <source>
        <dbReference type="SAM" id="MobiDB-lite"/>
    </source>
</evidence>
<name>A0A3S4DDH2_9BRAD</name>
<keyword evidence="4" id="KW-1185">Reference proteome</keyword>
<feature type="region of interest" description="Disordered" evidence="1">
    <location>
        <begin position="123"/>
        <end position="177"/>
    </location>
</feature>
<organism evidence="3 4">
    <name type="scientific">Rhodoplanes serenus</name>
    <dbReference type="NCBI Taxonomy" id="200615"/>
    <lineage>
        <taxon>Bacteria</taxon>
        <taxon>Pseudomonadati</taxon>
        <taxon>Pseudomonadota</taxon>
        <taxon>Alphaproteobacteria</taxon>
        <taxon>Hyphomicrobiales</taxon>
        <taxon>Nitrobacteraceae</taxon>
        <taxon>Rhodoplanes</taxon>
    </lineage>
</organism>
<reference evidence="4" key="2">
    <citation type="submission" date="2018-10" db="EMBL/GenBank/DDBJ databases">
        <authorList>
            <person name="Peiro R."/>
            <person name="Begona"/>
            <person name="Cbmso G."/>
            <person name="Lopez M."/>
            <person name="Gonzalez S."/>
            <person name="Sacristan E."/>
            <person name="Castillo E."/>
        </authorList>
    </citation>
    <scope>NUCLEOTIDE SEQUENCE [LARGE SCALE GENOMIC DNA]</scope>
</reference>
<dbReference type="PROSITE" id="PS51257">
    <property type="entry name" value="PROKAR_LIPOPROTEIN"/>
    <property type="match status" value="1"/>
</dbReference>
<proteinExistence type="predicted"/>
<dbReference type="Proteomes" id="UP000438991">
    <property type="component" value="Unassembled WGS sequence"/>
</dbReference>
<evidence type="ECO:0000313" key="2">
    <source>
        <dbReference type="EMBL" id="MTW15615.1"/>
    </source>
</evidence>
<accession>A0A3S4DDH2</accession>
<sequence>MNSLLYRVLAVAAGGILLAGCESLSSFQIPSFGIGGPATAALNLESDPPGAEARLSSGATCRTPCALPVPLVGEIAVTFTLPGYQPQTVPVRTVRAESGQGDPEFAAASVQLEPNPVYVELAAVPPPPQKRRPNTQRPRASQPTAARTPRTAPAPAPAPAAAPAPATVAPATPLPPQ</sequence>
<evidence type="ECO:0000313" key="4">
    <source>
        <dbReference type="Proteomes" id="UP000289200"/>
    </source>
</evidence>
<dbReference type="Proteomes" id="UP000289200">
    <property type="component" value="Unassembled WGS sequence"/>
</dbReference>
<dbReference type="AlphaFoldDB" id="A0A3S4DDH2"/>
<reference evidence="3" key="1">
    <citation type="submission" date="2018-10" db="EMBL/GenBank/DDBJ databases">
        <authorList>
            <person name="Peiro R."/>
            <person name="Begona"/>
            <person name="Cbmso G."/>
            <person name="Lopez M."/>
            <person name="Gonzalez S."/>
            <person name="Sacristan E."/>
            <person name="Castillo E."/>
        </authorList>
    </citation>
    <scope>NUCLEOTIDE SEQUENCE</scope>
    <source>
        <strain evidence="3">Rhod_genome</strain>
    </source>
</reference>
<dbReference type="EMBL" id="UWOC01000041">
    <property type="protein sequence ID" value="VCU07583.1"/>
    <property type="molecule type" value="Genomic_DNA"/>
</dbReference>
<gene>
    <name evidence="2" type="ORF">GJ689_05270</name>
    <name evidence="3" type="ORF">RHODGE_RHODGE_00668</name>
</gene>
<evidence type="ECO:0000313" key="5">
    <source>
        <dbReference type="Proteomes" id="UP000438991"/>
    </source>
</evidence>
<feature type="compositionally biased region" description="Pro residues" evidence="1">
    <location>
        <begin position="152"/>
        <end position="162"/>
    </location>
</feature>
<dbReference type="RefSeq" id="WP_155478837.1">
    <property type="nucleotide sequence ID" value="NZ_UWOC01000041.1"/>
</dbReference>
<evidence type="ECO:0008006" key="6">
    <source>
        <dbReference type="Google" id="ProtNLM"/>
    </source>
</evidence>
<dbReference type="EMBL" id="WNKV01000003">
    <property type="protein sequence ID" value="MTW15615.1"/>
    <property type="molecule type" value="Genomic_DNA"/>
</dbReference>
<reference evidence="2 5" key="3">
    <citation type="submission" date="2019-11" db="EMBL/GenBank/DDBJ databases">
        <title>Whole-genome sequence of Rhodoplanes serenus DSM 18633, type strain.</title>
        <authorList>
            <person name="Kyndt J.A."/>
            <person name="Meyer T.E."/>
        </authorList>
    </citation>
    <scope>NUCLEOTIDE SEQUENCE [LARGE SCALE GENOMIC DNA]</scope>
    <source>
        <strain evidence="2 5">DSM 18633</strain>
    </source>
</reference>
<feature type="compositionally biased region" description="Low complexity" evidence="1">
    <location>
        <begin position="137"/>
        <end position="151"/>
    </location>
</feature>